<proteinExistence type="predicted"/>
<reference evidence="1 2" key="1">
    <citation type="submission" date="2020-08" db="EMBL/GenBank/DDBJ databases">
        <title>Sequencing the genomes of 1000 actinobacteria strains.</title>
        <authorList>
            <person name="Klenk H.-P."/>
        </authorList>
    </citation>
    <scope>NUCLEOTIDE SEQUENCE [LARGE SCALE GENOMIC DNA]</scope>
    <source>
        <strain evidence="1 2">DSM 45486</strain>
    </source>
</reference>
<dbReference type="Gene3D" id="1.10.287.1060">
    <property type="entry name" value="ESAT-6-like"/>
    <property type="match status" value="1"/>
</dbReference>
<gene>
    <name evidence="1" type="ORF">F4560_007567</name>
</gene>
<name>A0A7W9HSS9_9PSEU</name>
<sequence length="102" mass="11252">MGDQFSVQLEQLDSVANKRLPGMANTLAEVLANLNRAMEQAPGAFTNHPSSDRDLFQGTRNDFQVTTDFLQQVLQDNVGNLELASKALREIASRYRQADGQG</sequence>
<accession>A0A7W9HSS9</accession>
<protein>
    <submittedName>
        <fullName evidence="1">Uncharacterized protein YukE</fullName>
    </submittedName>
</protein>
<dbReference type="Proteomes" id="UP000552097">
    <property type="component" value="Unassembled WGS sequence"/>
</dbReference>
<keyword evidence="2" id="KW-1185">Reference proteome</keyword>
<dbReference type="AlphaFoldDB" id="A0A7W9HSS9"/>
<evidence type="ECO:0000313" key="1">
    <source>
        <dbReference type="EMBL" id="MBB5807799.1"/>
    </source>
</evidence>
<evidence type="ECO:0000313" key="2">
    <source>
        <dbReference type="Proteomes" id="UP000552097"/>
    </source>
</evidence>
<dbReference type="EMBL" id="JACHMO010000001">
    <property type="protein sequence ID" value="MBB5807799.1"/>
    <property type="molecule type" value="Genomic_DNA"/>
</dbReference>
<organism evidence="1 2">
    <name type="scientific">Saccharothrix ecbatanensis</name>
    <dbReference type="NCBI Taxonomy" id="1105145"/>
    <lineage>
        <taxon>Bacteria</taxon>
        <taxon>Bacillati</taxon>
        <taxon>Actinomycetota</taxon>
        <taxon>Actinomycetes</taxon>
        <taxon>Pseudonocardiales</taxon>
        <taxon>Pseudonocardiaceae</taxon>
        <taxon>Saccharothrix</taxon>
    </lineage>
</organism>
<comment type="caution">
    <text evidence="1">The sequence shown here is derived from an EMBL/GenBank/DDBJ whole genome shotgun (WGS) entry which is preliminary data.</text>
</comment>
<dbReference type="RefSeq" id="WP_184927795.1">
    <property type="nucleotide sequence ID" value="NZ_JACHMO010000001.1"/>
</dbReference>